<evidence type="ECO:0000259" key="1">
    <source>
        <dbReference type="SMART" id="SM00849"/>
    </source>
</evidence>
<dbReference type="InterPro" id="IPR001279">
    <property type="entry name" value="Metallo-B-lactamas"/>
</dbReference>
<dbReference type="PANTHER" id="PTHR47619">
    <property type="entry name" value="METALLO-HYDROLASE YYCJ-RELATED"/>
    <property type="match status" value="1"/>
</dbReference>
<dbReference type="PANTHER" id="PTHR47619:SF1">
    <property type="entry name" value="EXODEOXYRIBONUCLEASE WALJ"/>
    <property type="match status" value="1"/>
</dbReference>
<dbReference type="Pfam" id="PF12706">
    <property type="entry name" value="Lactamase_B_2"/>
    <property type="match status" value="1"/>
</dbReference>
<dbReference type="InterPro" id="IPR036866">
    <property type="entry name" value="RibonucZ/Hydroxyglut_hydro"/>
</dbReference>
<dbReference type="SMART" id="SM00849">
    <property type="entry name" value="Lactamase_B"/>
    <property type="match status" value="1"/>
</dbReference>
<dbReference type="InterPro" id="IPR052533">
    <property type="entry name" value="WalJ/YycJ-like"/>
</dbReference>
<protein>
    <submittedName>
        <fullName evidence="2">MBL fold metallo-hydrolase</fullName>
    </submittedName>
</protein>
<evidence type="ECO:0000313" key="3">
    <source>
        <dbReference type="Proteomes" id="UP000324974"/>
    </source>
</evidence>
<keyword evidence="3" id="KW-1185">Reference proteome</keyword>
<gene>
    <name evidence="2" type="ORF">PX52LOC_03846</name>
</gene>
<dbReference type="RefSeq" id="WP_149111543.1">
    <property type="nucleotide sequence ID" value="NZ_CP042425.1"/>
</dbReference>
<feature type="domain" description="Metallo-beta-lactamase" evidence="1">
    <location>
        <begin position="13"/>
        <end position="203"/>
    </location>
</feature>
<dbReference type="AlphaFoldDB" id="A0A5C1AC65"/>
<accession>A0A5C1AC65</accession>
<keyword evidence="2" id="KW-0378">Hydrolase</keyword>
<dbReference type="Proteomes" id="UP000324974">
    <property type="component" value="Chromosome"/>
</dbReference>
<dbReference type="GO" id="GO:0016787">
    <property type="term" value="F:hydrolase activity"/>
    <property type="evidence" value="ECO:0007669"/>
    <property type="project" value="UniProtKB-KW"/>
</dbReference>
<dbReference type="Gene3D" id="3.60.15.10">
    <property type="entry name" value="Ribonuclease Z/Hydroxyacylglutathione hydrolase-like"/>
    <property type="match status" value="1"/>
</dbReference>
<reference evidence="3" key="1">
    <citation type="submission" date="2019-08" db="EMBL/GenBank/DDBJ databases">
        <title>Limnoglobus roseus gen. nov., sp. nov., a novel freshwater planctomycete with a giant genome from the family Gemmataceae.</title>
        <authorList>
            <person name="Kulichevskaya I.S."/>
            <person name="Naumoff D.G."/>
            <person name="Miroshnikov K."/>
            <person name="Ivanova A."/>
            <person name="Philippov D.A."/>
            <person name="Hakobyan A."/>
            <person name="Rijpstra I.C."/>
            <person name="Sinninghe Damste J.S."/>
            <person name="Liesack W."/>
            <person name="Dedysh S.N."/>
        </authorList>
    </citation>
    <scope>NUCLEOTIDE SEQUENCE [LARGE SCALE GENOMIC DNA]</scope>
    <source>
        <strain evidence="3">PX52</strain>
    </source>
</reference>
<name>A0A5C1AC65_9BACT</name>
<dbReference type="KEGG" id="lrs:PX52LOC_03846"/>
<sequence length="303" mass="32811">MPVQFTTLGSGSSGNAAFLSANGFGLLIDCGLGPRVLSDRLAAAGARWPNVSAVILTHLHGDHWKGLTLQQLQRLHVPLIVHPTHAAWLAERSLEFPGLQKAGLVRTYRDGEPLALTPQLHCLPVRVPHDSDPTFAFRFDGTDPDTGHAWSLGYASDLGHVPKSLATAFRAVDVLALEFNHDVELQRRSRRTQQLIARVLGTHGHLSNVQAAEFVQELLLNRTTPLQALFQLHLSRECNTAPLAQAAAQLVLADLSPTTQLITATQDRPTPTIVVKCRPAEAPAPPLSARSRVPFQPCLPGMA</sequence>
<dbReference type="EMBL" id="CP042425">
    <property type="protein sequence ID" value="QEL16871.1"/>
    <property type="molecule type" value="Genomic_DNA"/>
</dbReference>
<dbReference type="OrthoDB" id="9781189at2"/>
<evidence type="ECO:0000313" key="2">
    <source>
        <dbReference type="EMBL" id="QEL16871.1"/>
    </source>
</evidence>
<dbReference type="SUPFAM" id="SSF56281">
    <property type="entry name" value="Metallo-hydrolase/oxidoreductase"/>
    <property type="match status" value="1"/>
</dbReference>
<organism evidence="2 3">
    <name type="scientific">Limnoglobus roseus</name>
    <dbReference type="NCBI Taxonomy" id="2598579"/>
    <lineage>
        <taxon>Bacteria</taxon>
        <taxon>Pseudomonadati</taxon>
        <taxon>Planctomycetota</taxon>
        <taxon>Planctomycetia</taxon>
        <taxon>Gemmatales</taxon>
        <taxon>Gemmataceae</taxon>
        <taxon>Limnoglobus</taxon>
    </lineage>
</organism>
<proteinExistence type="predicted"/>